<name>A0A1I7YMT2_9BILA</name>
<feature type="transmembrane region" description="Helical" evidence="1">
    <location>
        <begin position="170"/>
        <end position="190"/>
    </location>
</feature>
<feature type="transmembrane region" description="Helical" evidence="1">
    <location>
        <begin position="52"/>
        <end position="73"/>
    </location>
</feature>
<feature type="transmembrane region" description="Helical" evidence="1">
    <location>
        <begin position="94"/>
        <end position="115"/>
    </location>
</feature>
<dbReference type="AlphaFoldDB" id="A0A1I7YMT2"/>
<dbReference type="WBParaSite" id="L893_g18003.t1">
    <property type="protein sequence ID" value="L893_g18003.t1"/>
    <property type="gene ID" value="L893_g18003"/>
</dbReference>
<feature type="transmembrane region" description="Helical" evidence="1">
    <location>
        <begin position="258"/>
        <end position="276"/>
    </location>
</feature>
<dbReference type="InterPro" id="IPR019420">
    <property type="entry name" value="7TM_GPCR_serpentine_rcpt_Srbc"/>
</dbReference>
<accession>A0A1I7YMT2</accession>
<dbReference type="Proteomes" id="UP000095287">
    <property type="component" value="Unplaced"/>
</dbReference>
<feature type="transmembrane region" description="Helical" evidence="1">
    <location>
        <begin position="288"/>
        <end position="308"/>
    </location>
</feature>
<feature type="transmembrane region" description="Helical" evidence="1">
    <location>
        <begin position="210"/>
        <end position="233"/>
    </location>
</feature>
<evidence type="ECO:0000313" key="3">
    <source>
        <dbReference type="WBParaSite" id="L893_g18003.t1"/>
    </source>
</evidence>
<keyword evidence="1" id="KW-1133">Transmembrane helix</keyword>
<keyword evidence="2" id="KW-1185">Reference proteome</keyword>
<keyword evidence="1" id="KW-0812">Transmembrane</keyword>
<evidence type="ECO:0000313" key="2">
    <source>
        <dbReference type="Proteomes" id="UP000095287"/>
    </source>
</evidence>
<proteinExistence type="predicted"/>
<dbReference type="Pfam" id="PF10316">
    <property type="entry name" value="7TM_GPCR_Srbc"/>
    <property type="match status" value="1"/>
</dbReference>
<protein>
    <submittedName>
        <fullName evidence="3">G_PROTEIN_RECEP_F1_2 domain-containing protein</fullName>
    </submittedName>
</protein>
<organism evidence="2 3">
    <name type="scientific">Steinernema glaseri</name>
    <dbReference type="NCBI Taxonomy" id="37863"/>
    <lineage>
        <taxon>Eukaryota</taxon>
        <taxon>Metazoa</taxon>
        <taxon>Ecdysozoa</taxon>
        <taxon>Nematoda</taxon>
        <taxon>Chromadorea</taxon>
        <taxon>Rhabditida</taxon>
        <taxon>Tylenchina</taxon>
        <taxon>Panagrolaimomorpha</taxon>
        <taxon>Strongyloidoidea</taxon>
        <taxon>Steinernematidae</taxon>
        <taxon>Steinernema</taxon>
    </lineage>
</organism>
<reference evidence="3" key="1">
    <citation type="submission" date="2016-11" db="UniProtKB">
        <authorList>
            <consortium name="WormBaseParasite"/>
        </authorList>
    </citation>
    <scope>IDENTIFICATION</scope>
</reference>
<sequence length="325" mass="36691">MLIHFGTFDKYLLIDFVHALRHPIFDLLYFCMQPYFVEKDHDELLQMAFEQAIYIANIGVCLFTVLLNGAVLLHLAFKRKGRKSQHLSMITIKILLENLFALSAIVYSSSALLLLQGIGISRHWIFLSSSFQQSLIAALGMLNIFIALDRLFALRAVVNYSAYLAQKNESAAIFLVFCTSVSCLGIYLLYRRDSPGSNFIQLVDSSVLVAVQLSSIGLFTVGLIITGVFLIYLNQFTLQCKVEVVTVFTNIVRKVNKIVIYSMAVEFVIMVVFGLFMEHICIIHTFDVLGPITSIYTTLCAFVHYAILVRKRKTSLVSSFQKTMS</sequence>
<evidence type="ECO:0000256" key="1">
    <source>
        <dbReference type="SAM" id="Phobius"/>
    </source>
</evidence>
<feature type="transmembrane region" description="Helical" evidence="1">
    <location>
        <begin position="135"/>
        <end position="158"/>
    </location>
</feature>
<keyword evidence="1" id="KW-0472">Membrane</keyword>